<dbReference type="WBParaSite" id="SCUD_0000811001-mRNA-1">
    <property type="protein sequence ID" value="SCUD_0000811001-mRNA-1"/>
    <property type="gene ID" value="SCUD_0000811001"/>
</dbReference>
<dbReference type="InterPro" id="IPR040185">
    <property type="entry name" value="Far11/STRP"/>
</dbReference>
<reference evidence="1" key="1">
    <citation type="submission" date="2016-06" db="UniProtKB">
        <authorList>
            <consortium name="WormBaseParasite"/>
        </authorList>
    </citation>
    <scope>IDENTIFICATION</scope>
</reference>
<dbReference type="AlphaFoldDB" id="A0A183JZF2"/>
<protein>
    <submittedName>
        <fullName evidence="1">N1221 domain-containing protein</fullName>
    </submittedName>
</protein>
<dbReference type="PANTHER" id="PTHR13239:SF4">
    <property type="entry name" value="AT25231P"/>
    <property type="match status" value="1"/>
</dbReference>
<dbReference type="STRING" id="6186.A0A183JZF2"/>
<dbReference type="PANTHER" id="PTHR13239">
    <property type="entry name" value="PROTEIN REQUIRED FOR HYPHAL ANASTOMOSIS HAM-2"/>
    <property type="match status" value="1"/>
</dbReference>
<organism evidence="1">
    <name type="scientific">Schistosoma curassoni</name>
    <dbReference type="NCBI Taxonomy" id="6186"/>
    <lineage>
        <taxon>Eukaryota</taxon>
        <taxon>Metazoa</taxon>
        <taxon>Spiralia</taxon>
        <taxon>Lophotrochozoa</taxon>
        <taxon>Platyhelminthes</taxon>
        <taxon>Trematoda</taxon>
        <taxon>Digenea</taxon>
        <taxon>Strigeidida</taxon>
        <taxon>Schistosomatoidea</taxon>
        <taxon>Schistosomatidae</taxon>
        <taxon>Schistosoma</taxon>
    </lineage>
</organism>
<proteinExistence type="predicted"/>
<name>A0A183JZF2_9TREM</name>
<evidence type="ECO:0000313" key="1">
    <source>
        <dbReference type="WBParaSite" id="SCUD_0000811001-mRNA-1"/>
    </source>
</evidence>
<dbReference type="GO" id="GO:0005829">
    <property type="term" value="C:cytosol"/>
    <property type="evidence" value="ECO:0007669"/>
    <property type="project" value="TreeGrafter"/>
</dbReference>
<accession>A0A183JZF2</accession>
<dbReference type="GO" id="GO:0007010">
    <property type="term" value="P:cytoskeleton organization"/>
    <property type="evidence" value="ECO:0007669"/>
    <property type="project" value="TreeGrafter"/>
</dbReference>
<sequence length="91" mass="10574">MDCPIEDIDKKDPVVEQNTDVNFVYNDTDEYSVEIAELYSYSEEPEFHLNRECFEKDFHKFVCTTTVTSCVSSVNIPYPVWLVETHPNSVS</sequence>